<keyword evidence="2" id="KW-1185">Reference proteome</keyword>
<dbReference type="EMBL" id="KN730550">
    <property type="protein sequence ID" value="KIH60885.1"/>
    <property type="molecule type" value="Genomic_DNA"/>
</dbReference>
<evidence type="ECO:0000313" key="2">
    <source>
        <dbReference type="Proteomes" id="UP000054047"/>
    </source>
</evidence>
<accession>A0A0C2GI99</accession>
<reference evidence="1 2" key="1">
    <citation type="submission" date="2013-12" db="EMBL/GenBank/DDBJ databases">
        <title>Draft genome of the parsitic nematode Ancylostoma duodenale.</title>
        <authorList>
            <person name="Mitreva M."/>
        </authorList>
    </citation>
    <scope>NUCLEOTIDE SEQUENCE [LARGE SCALE GENOMIC DNA]</scope>
    <source>
        <strain evidence="1 2">Zhejiang</strain>
    </source>
</reference>
<evidence type="ECO:0000313" key="1">
    <source>
        <dbReference type="EMBL" id="KIH60885.1"/>
    </source>
</evidence>
<proteinExistence type="predicted"/>
<protein>
    <submittedName>
        <fullName evidence="1">Uncharacterized protein</fullName>
    </submittedName>
</protein>
<gene>
    <name evidence="1" type="ORF">ANCDUO_08854</name>
</gene>
<dbReference type="AlphaFoldDB" id="A0A0C2GI99"/>
<dbReference type="Proteomes" id="UP000054047">
    <property type="component" value="Unassembled WGS sequence"/>
</dbReference>
<organism evidence="1 2">
    <name type="scientific">Ancylostoma duodenale</name>
    <dbReference type="NCBI Taxonomy" id="51022"/>
    <lineage>
        <taxon>Eukaryota</taxon>
        <taxon>Metazoa</taxon>
        <taxon>Ecdysozoa</taxon>
        <taxon>Nematoda</taxon>
        <taxon>Chromadorea</taxon>
        <taxon>Rhabditida</taxon>
        <taxon>Rhabditina</taxon>
        <taxon>Rhabditomorpha</taxon>
        <taxon>Strongyloidea</taxon>
        <taxon>Ancylostomatidae</taxon>
        <taxon>Ancylostomatinae</taxon>
        <taxon>Ancylostoma</taxon>
    </lineage>
</organism>
<sequence>MSHQGGRHLAVFHGAKVDNAQFVELLKEIYITIGSISGLKTLPTEVQNDDKVRVFFARTRFDWLDIISNPKASLQDLVDAYSYW</sequence>
<name>A0A0C2GI99_9BILA</name>